<keyword evidence="7" id="KW-1185">Reference proteome</keyword>
<dbReference type="CDD" id="cd03586">
    <property type="entry name" value="PolY_Pol_IV_kappa"/>
    <property type="match status" value="1"/>
</dbReference>
<evidence type="ECO:0000313" key="7">
    <source>
        <dbReference type="Proteomes" id="UP000509249"/>
    </source>
</evidence>
<dbReference type="Pfam" id="PF11798">
    <property type="entry name" value="IMS_HHH"/>
    <property type="match status" value="1"/>
</dbReference>
<dbReference type="PANTHER" id="PTHR11076:SF33">
    <property type="entry name" value="DNA POLYMERASE KAPPA"/>
    <property type="match status" value="1"/>
</dbReference>
<keyword evidence="3" id="KW-0963">Cytoplasm</keyword>
<comment type="subunit">
    <text evidence="3">Monomer.</text>
</comment>
<reference evidence="6 7" key="1">
    <citation type="journal article" date="2020" name="Int. J. Syst. Evol. Microbiol.">
        <title>Veillonella nakazawae sp. nov., an anaerobic gram-negative coccus isolated from the oral cavity of Japanese children.</title>
        <authorList>
            <person name="Mashima I."/>
            <person name="Theodorea C.F."/>
            <person name="Djais A.A."/>
            <person name="Kunihiro T."/>
            <person name="Kawamura Y."/>
            <person name="Otomo M."/>
            <person name="Saitoh M."/>
            <person name="Tamai R."/>
            <person name="Kiyoura Y."/>
        </authorList>
    </citation>
    <scope>NUCLEOTIDE SEQUENCE [LARGE SCALE GENOMIC DNA]</scope>
    <source>
        <strain evidence="6 7">T1-7</strain>
    </source>
</reference>
<comment type="subcellular location">
    <subcellularLocation>
        <location evidence="3">Cytoplasm</location>
    </subcellularLocation>
</comment>
<evidence type="ECO:0000256" key="1">
    <source>
        <dbReference type="ARBA" id="ARBA00010945"/>
    </source>
</evidence>
<feature type="binding site" evidence="3">
    <location>
        <position position="103"/>
    </location>
    <ligand>
        <name>Mg(2+)</name>
        <dbReference type="ChEBI" id="CHEBI:18420"/>
    </ligand>
</feature>
<comment type="similarity">
    <text evidence="1 3">Belongs to the DNA polymerase type-Y family.</text>
</comment>
<dbReference type="Gene3D" id="3.30.70.270">
    <property type="match status" value="1"/>
</dbReference>
<dbReference type="Proteomes" id="UP000509249">
    <property type="component" value="Chromosome"/>
</dbReference>
<dbReference type="Gene3D" id="3.30.1490.100">
    <property type="entry name" value="DNA polymerase, Y-family, little finger domain"/>
    <property type="match status" value="1"/>
</dbReference>
<feature type="binding site" evidence="3">
    <location>
        <position position="9"/>
    </location>
    <ligand>
        <name>Mg(2+)</name>
        <dbReference type="ChEBI" id="CHEBI:18420"/>
    </ligand>
</feature>
<keyword evidence="3" id="KW-0479">Metal-binding</keyword>
<dbReference type="Pfam" id="PF11799">
    <property type="entry name" value="IMS_C"/>
    <property type="match status" value="1"/>
</dbReference>
<dbReference type="RefSeq" id="WP_178885834.1">
    <property type="nucleotide sequence ID" value="NZ_AP022321.1"/>
</dbReference>
<keyword evidence="3" id="KW-0239">DNA-directed DNA polymerase</keyword>
<keyword evidence="3" id="KW-0808">Transferase</keyword>
<comment type="catalytic activity">
    <reaction evidence="3">
        <text>DNA(n) + a 2'-deoxyribonucleoside 5'-triphosphate = DNA(n+1) + diphosphate</text>
        <dbReference type="Rhea" id="RHEA:22508"/>
        <dbReference type="Rhea" id="RHEA-COMP:17339"/>
        <dbReference type="Rhea" id="RHEA-COMP:17340"/>
        <dbReference type="ChEBI" id="CHEBI:33019"/>
        <dbReference type="ChEBI" id="CHEBI:61560"/>
        <dbReference type="ChEBI" id="CHEBI:173112"/>
        <dbReference type="EC" id="2.7.7.7"/>
    </reaction>
</comment>
<feature type="region of interest" description="Disordered" evidence="4">
    <location>
        <begin position="430"/>
        <end position="477"/>
    </location>
</feature>
<dbReference type="InterPro" id="IPR043502">
    <property type="entry name" value="DNA/RNA_pol_sf"/>
</dbReference>
<dbReference type="SUPFAM" id="SSF100879">
    <property type="entry name" value="Lesion bypass DNA polymerase (Y-family), little finger domain"/>
    <property type="match status" value="1"/>
</dbReference>
<dbReference type="SUPFAM" id="SSF56672">
    <property type="entry name" value="DNA/RNA polymerases"/>
    <property type="match status" value="1"/>
</dbReference>
<feature type="site" description="Substrate discrimination" evidence="3">
    <location>
        <position position="14"/>
    </location>
</feature>
<gene>
    <name evidence="3 6" type="primary">dinB</name>
    <name evidence="6" type="ORF">VEIT17_18160</name>
</gene>
<dbReference type="EC" id="2.7.7.7" evidence="3"/>
<keyword evidence="3" id="KW-0548">Nucleotidyltransferase</keyword>
<evidence type="ECO:0000259" key="5">
    <source>
        <dbReference type="PROSITE" id="PS50173"/>
    </source>
</evidence>
<dbReference type="InterPro" id="IPR001126">
    <property type="entry name" value="UmuC"/>
</dbReference>
<dbReference type="HAMAP" id="MF_01113">
    <property type="entry name" value="DNApol_IV"/>
    <property type="match status" value="1"/>
</dbReference>
<comment type="function">
    <text evidence="3">Poorly processive, error-prone DNA polymerase involved in untargeted mutagenesis. Copies undamaged DNA at stalled replication forks, which arise in vivo from mismatched or misaligned primer ends. These misaligned primers can be extended by PolIV. Exhibits no 3'-5' exonuclease (proofreading) activity. May be involved in translesional synthesis, in conjunction with the beta clamp from PolIII.</text>
</comment>
<dbReference type="InterPro" id="IPR022880">
    <property type="entry name" value="DNApol_IV"/>
</dbReference>
<sequence>MRRWIMHVDMDAFFASIEQLDHPEYKGHPVIVGGLSSRGVVATCSYEARKFGVHSAMPISRAKKLCPDGIYVYPRMDRYKEVSHQIFSIMKEFTPHIEPLSIDEAFLEVSGMSTMYSGPKALGRAIKDRVFEKTGLIISAGLAPNKFLAKLASDLDKPDGLVVIPYGREKEILAPLPIKRIWGVGPRTEKILKTGGFHLMRHIQALPDESSLIPLVGNQARRIWELANGIDDRPVETDRKIQSIGAEETYEEDLTDGSAIELEFRYFANRLSKRLRKRNLLGHTVSIKVRYDDFTTVSRQKRLDTPSDHEHVFFETALLLWNKLMQDKTSKKPKGKAKELESLGATTKIQDKACTYSSEETRWMDPPGPIRLLGLTVSGLDEEVPMQDSLFESPKYETENKLAGILDSLESKFGETAVMSGALWQRFHGDNGTRRKRSELKAAVDAQSTNEDVESTKMDKGRDLYKNSDVGDINEDI</sequence>
<dbReference type="PANTHER" id="PTHR11076">
    <property type="entry name" value="DNA REPAIR POLYMERASE UMUC / TRANSFERASE FAMILY MEMBER"/>
    <property type="match status" value="1"/>
</dbReference>
<feature type="active site" evidence="3">
    <location>
        <position position="104"/>
    </location>
</feature>
<feature type="domain" description="UmuC" evidence="5">
    <location>
        <begin position="5"/>
        <end position="185"/>
    </location>
</feature>
<evidence type="ECO:0000313" key="6">
    <source>
        <dbReference type="EMBL" id="BBU35370.1"/>
    </source>
</evidence>
<dbReference type="PROSITE" id="PS50173">
    <property type="entry name" value="UMUC"/>
    <property type="match status" value="1"/>
</dbReference>
<dbReference type="InterPro" id="IPR043128">
    <property type="entry name" value="Rev_trsase/Diguanyl_cyclase"/>
</dbReference>
<dbReference type="InterPro" id="IPR024728">
    <property type="entry name" value="PolY_HhH_motif"/>
</dbReference>
<keyword evidence="2 3" id="KW-0515">Mutator protein</keyword>
<dbReference type="InterPro" id="IPR050116">
    <property type="entry name" value="DNA_polymerase-Y"/>
</dbReference>
<dbReference type="NCBIfam" id="NF002677">
    <property type="entry name" value="PRK02406.1"/>
    <property type="match status" value="1"/>
</dbReference>
<evidence type="ECO:0000256" key="3">
    <source>
        <dbReference type="HAMAP-Rule" id="MF_01113"/>
    </source>
</evidence>
<dbReference type="Pfam" id="PF00817">
    <property type="entry name" value="IMS"/>
    <property type="match status" value="1"/>
</dbReference>
<keyword evidence="3" id="KW-0460">Magnesium</keyword>
<dbReference type="InterPro" id="IPR036775">
    <property type="entry name" value="DNA_pol_Y-fam_lit_finger_sf"/>
</dbReference>
<protein>
    <recommendedName>
        <fullName evidence="3">DNA polymerase IV</fullName>
        <shortName evidence="3">Pol IV</shortName>
        <ecNumber evidence="3">2.7.7.7</ecNumber>
    </recommendedName>
</protein>
<keyword evidence="3" id="KW-0227">DNA damage</keyword>
<feature type="compositionally biased region" description="Basic and acidic residues" evidence="4">
    <location>
        <begin position="454"/>
        <end position="466"/>
    </location>
</feature>
<dbReference type="Gene3D" id="1.10.150.20">
    <property type="entry name" value="5' to 3' exonuclease, C-terminal subdomain"/>
    <property type="match status" value="1"/>
</dbReference>
<proteinExistence type="inferred from homology"/>
<dbReference type="Gene3D" id="3.40.1170.60">
    <property type="match status" value="1"/>
</dbReference>
<evidence type="ECO:0000256" key="2">
    <source>
        <dbReference type="ARBA" id="ARBA00022457"/>
    </source>
</evidence>
<name>A0ABN5XUQ8_9FIRM</name>
<organism evidence="6 7">
    <name type="scientific">Veillonella nakazawae</name>
    <dbReference type="NCBI Taxonomy" id="2682456"/>
    <lineage>
        <taxon>Bacteria</taxon>
        <taxon>Bacillati</taxon>
        <taxon>Bacillota</taxon>
        <taxon>Negativicutes</taxon>
        <taxon>Veillonellales</taxon>
        <taxon>Veillonellaceae</taxon>
        <taxon>Veillonella</taxon>
    </lineage>
</organism>
<keyword evidence="3" id="KW-0235">DNA replication</keyword>
<dbReference type="EMBL" id="AP022321">
    <property type="protein sequence ID" value="BBU35370.1"/>
    <property type="molecule type" value="Genomic_DNA"/>
</dbReference>
<evidence type="ECO:0000256" key="4">
    <source>
        <dbReference type="SAM" id="MobiDB-lite"/>
    </source>
</evidence>
<keyword evidence="3" id="KW-0234">DNA repair</keyword>
<keyword evidence="3" id="KW-0238">DNA-binding</keyword>
<comment type="cofactor">
    <cofactor evidence="3">
        <name>Mg(2+)</name>
        <dbReference type="ChEBI" id="CHEBI:18420"/>
    </cofactor>
    <text evidence="3">Binds 2 magnesium ions per subunit.</text>
</comment>
<accession>A0ABN5XUQ8</accession>
<dbReference type="InterPro" id="IPR017961">
    <property type="entry name" value="DNA_pol_Y-fam_little_finger"/>
</dbReference>